<evidence type="ECO:0000313" key="2">
    <source>
        <dbReference type="EMBL" id="KLN57417.1"/>
    </source>
</evidence>
<dbReference type="Proteomes" id="UP000035170">
    <property type="component" value="Unassembled WGS sequence"/>
</dbReference>
<dbReference type="PATRIC" id="fig|34073.19.peg.1527"/>
<protein>
    <submittedName>
        <fullName evidence="2">Uncharacterized protein</fullName>
    </submittedName>
</protein>
<dbReference type="AlphaFoldDB" id="A0A0H2M9U1"/>
<gene>
    <name evidence="2" type="ORF">VPARA_14970</name>
</gene>
<keyword evidence="3" id="KW-1185">Reference proteome</keyword>
<keyword evidence="1" id="KW-1133">Transmembrane helix</keyword>
<proteinExistence type="predicted"/>
<keyword evidence="1" id="KW-0812">Transmembrane</keyword>
<name>A0A0H2M9U1_VARPD</name>
<sequence>MRTDKYRCRTKSQASQRRCFKTVPDHAGPCITVRRAPLRGRRTERAARLAIFSSLHLARRCKCHNVGAGPCSNKLRCRAQESVPASANEIPSEIETDPTMNEPTSPLKKRGEAQMHACRHAGADPRVGQRGSITNAAYFSTQCFSTTRVVLVLLLLMSFLWNSASAGSFWPVGHSAAELHSVMHWQKKTHRHQAEGHAPGNQCREDDCSLSQSLLFDDGVHFVALLSDALAQLKSVPLPGPARTSAHLLPPDPLLEGLMRPPRLI</sequence>
<reference evidence="2 3" key="1">
    <citation type="submission" date="2015-03" db="EMBL/GenBank/DDBJ databases">
        <title>Genome sequence of Variovorax paradoxus TBEA6.</title>
        <authorList>
            <person name="Poehlein A."/>
            <person name="Schuldes J."/>
            <person name="Wuebbeler J.H."/>
            <person name="Hiessl S."/>
            <person name="Steinbuechel A."/>
            <person name="Daniel R."/>
        </authorList>
    </citation>
    <scope>NUCLEOTIDE SEQUENCE [LARGE SCALE GENOMIC DNA]</scope>
    <source>
        <strain evidence="2 3">TBEA6</strain>
    </source>
</reference>
<keyword evidence="1" id="KW-0472">Membrane</keyword>
<evidence type="ECO:0000256" key="1">
    <source>
        <dbReference type="SAM" id="Phobius"/>
    </source>
</evidence>
<feature type="transmembrane region" description="Helical" evidence="1">
    <location>
        <begin position="149"/>
        <end position="170"/>
    </location>
</feature>
<dbReference type="EMBL" id="JZWI01000007">
    <property type="protein sequence ID" value="KLN57417.1"/>
    <property type="molecule type" value="Genomic_DNA"/>
</dbReference>
<evidence type="ECO:0000313" key="3">
    <source>
        <dbReference type="Proteomes" id="UP000035170"/>
    </source>
</evidence>
<organism evidence="2 3">
    <name type="scientific">Variovorax paradoxus</name>
    <dbReference type="NCBI Taxonomy" id="34073"/>
    <lineage>
        <taxon>Bacteria</taxon>
        <taxon>Pseudomonadati</taxon>
        <taxon>Pseudomonadota</taxon>
        <taxon>Betaproteobacteria</taxon>
        <taxon>Burkholderiales</taxon>
        <taxon>Comamonadaceae</taxon>
        <taxon>Variovorax</taxon>
    </lineage>
</organism>
<accession>A0A0H2M9U1</accession>
<comment type="caution">
    <text evidence="2">The sequence shown here is derived from an EMBL/GenBank/DDBJ whole genome shotgun (WGS) entry which is preliminary data.</text>
</comment>